<evidence type="ECO:0000256" key="4">
    <source>
        <dbReference type="ARBA" id="ARBA00023163"/>
    </source>
</evidence>
<evidence type="ECO:0000313" key="8">
    <source>
        <dbReference type="Proteomes" id="UP000036932"/>
    </source>
</evidence>
<evidence type="ECO:0000313" key="7">
    <source>
        <dbReference type="EMBL" id="KOR76587.1"/>
    </source>
</evidence>
<dbReference type="Gene3D" id="3.40.50.2300">
    <property type="match status" value="1"/>
</dbReference>
<dbReference type="PANTHER" id="PTHR45526">
    <property type="entry name" value="TRANSCRIPTIONAL REGULATORY PROTEIN DPIA"/>
    <property type="match status" value="1"/>
</dbReference>
<keyword evidence="2" id="KW-0805">Transcription regulation</keyword>
<dbReference type="GO" id="GO:0003677">
    <property type="term" value="F:DNA binding"/>
    <property type="evidence" value="ECO:0007669"/>
    <property type="project" value="UniProtKB-KW"/>
</dbReference>
<accession>A0A0M1N324</accession>
<dbReference type="PANTHER" id="PTHR45526:SF1">
    <property type="entry name" value="TRANSCRIPTIONAL REGULATORY PROTEIN DCUR-RELATED"/>
    <property type="match status" value="1"/>
</dbReference>
<dbReference type="PROSITE" id="PS50110">
    <property type="entry name" value="RESPONSE_REGULATORY"/>
    <property type="match status" value="1"/>
</dbReference>
<dbReference type="EMBL" id="LIUT01000006">
    <property type="protein sequence ID" value="KOR76587.1"/>
    <property type="molecule type" value="Genomic_DNA"/>
</dbReference>
<proteinExistence type="predicted"/>
<organism evidence="7 8">
    <name type="scientific">Paenibacillus solani</name>
    <dbReference type="NCBI Taxonomy" id="1705565"/>
    <lineage>
        <taxon>Bacteria</taxon>
        <taxon>Bacillati</taxon>
        <taxon>Bacillota</taxon>
        <taxon>Bacilli</taxon>
        <taxon>Bacillales</taxon>
        <taxon>Paenibacillaceae</taxon>
        <taxon>Paenibacillus</taxon>
    </lineage>
</organism>
<sequence length="258" mass="30522">MWKVIVVEDERPILDLHARLLETYGPFQIAGRFESPFDALEEIPKLEVDALVLDIEMPRMTGLQLAQNLVENGIDVPVIFTTAHQQYAVQAFRVQALDYLLKPMNQNMVKQLDERLQKYYGQKQKQTPKNELSVQLYGEASVKVGDQLIKWPTRITEELFYYFLLQENKLCYKWRIIDDLWTNVEEKRALSNLYNTIYRMRQLFMELGLPIVIDRRHDGYIMNTNDRIVVEPKEKTDALLLESKGYLWAYRWESVIID</sequence>
<dbReference type="RefSeq" id="WP_054404482.1">
    <property type="nucleotide sequence ID" value="NZ_LIUT01000006.1"/>
</dbReference>
<keyword evidence="1" id="KW-0902">Two-component regulatory system</keyword>
<dbReference type="GO" id="GO:0006355">
    <property type="term" value="P:regulation of DNA-templated transcription"/>
    <property type="evidence" value="ECO:0007669"/>
    <property type="project" value="InterPro"/>
</dbReference>
<dbReference type="InterPro" id="IPR016032">
    <property type="entry name" value="Sig_transdc_resp-reg_C-effctor"/>
</dbReference>
<name>A0A0M1N324_9BACL</name>
<dbReference type="InterPro" id="IPR011006">
    <property type="entry name" value="CheY-like_superfamily"/>
</dbReference>
<evidence type="ECO:0000256" key="3">
    <source>
        <dbReference type="ARBA" id="ARBA00023125"/>
    </source>
</evidence>
<dbReference type="SMART" id="SM00448">
    <property type="entry name" value="REC"/>
    <property type="match status" value="1"/>
</dbReference>
<keyword evidence="8" id="KW-1185">Reference proteome</keyword>
<evidence type="ECO:0000256" key="1">
    <source>
        <dbReference type="ARBA" id="ARBA00023012"/>
    </source>
</evidence>
<evidence type="ECO:0000256" key="2">
    <source>
        <dbReference type="ARBA" id="ARBA00023015"/>
    </source>
</evidence>
<dbReference type="SUPFAM" id="SSF52172">
    <property type="entry name" value="CheY-like"/>
    <property type="match status" value="1"/>
</dbReference>
<dbReference type="GO" id="GO:0000156">
    <property type="term" value="F:phosphorelay response regulator activity"/>
    <property type="evidence" value="ECO:0007669"/>
    <property type="project" value="TreeGrafter"/>
</dbReference>
<keyword evidence="3" id="KW-0238">DNA-binding</keyword>
<reference evidence="8" key="1">
    <citation type="submission" date="2015-08" db="EMBL/GenBank/DDBJ databases">
        <title>Genome sequencing project for genomic taxonomy and phylogenomics of Bacillus-like bacteria.</title>
        <authorList>
            <person name="Liu B."/>
            <person name="Wang J."/>
            <person name="Zhu Y."/>
            <person name="Liu G."/>
            <person name="Chen Q."/>
            <person name="Chen Z."/>
            <person name="Lan J."/>
            <person name="Che J."/>
            <person name="Ge C."/>
            <person name="Shi H."/>
            <person name="Pan Z."/>
            <person name="Liu X."/>
        </authorList>
    </citation>
    <scope>NUCLEOTIDE SEQUENCE [LARGE SCALE GENOMIC DNA]</scope>
    <source>
        <strain evidence="8">FJAT-22460</strain>
    </source>
</reference>
<keyword evidence="5" id="KW-0597">Phosphoprotein</keyword>
<feature type="modified residue" description="4-aspartylphosphate" evidence="5">
    <location>
        <position position="54"/>
    </location>
</feature>
<dbReference type="OrthoDB" id="3190595at2"/>
<keyword evidence="4" id="KW-0804">Transcription</keyword>
<dbReference type="Proteomes" id="UP000036932">
    <property type="component" value="Unassembled WGS sequence"/>
</dbReference>
<dbReference type="Pfam" id="PF00072">
    <property type="entry name" value="Response_reg"/>
    <property type="match status" value="1"/>
</dbReference>
<dbReference type="PATRIC" id="fig|1705565.3.peg.461"/>
<evidence type="ECO:0000256" key="5">
    <source>
        <dbReference type="PROSITE-ProRule" id="PRU00169"/>
    </source>
</evidence>
<dbReference type="InterPro" id="IPR051271">
    <property type="entry name" value="2C-system_Tx_regulators"/>
</dbReference>
<dbReference type="AlphaFoldDB" id="A0A0M1N324"/>
<comment type="caution">
    <text evidence="7">The sequence shown here is derived from an EMBL/GenBank/DDBJ whole genome shotgun (WGS) entry which is preliminary data.</text>
</comment>
<evidence type="ECO:0000259" key="6">
    <source>
        <dbReference type="PROSITE" id="PS50110"/>
    </source>
</evidence>
<feature type="domain" description="Response regulatory" evidence="6">
    <location>
        <begin position="3"/>
        <end position="117"/>
    </location>
</feature>
<dbReference type="SUPFAM" id="SSF46894">
    <property type="entry name" value="C-terminal effector domain of the bipartite response regulators"/>
    <property type="match status" value="1"/>
</dbReference>
<gene>
    <name evidence="7" type="ORF">AM231_21750</name>
</gene>
<protein>
    <submittedName>
        <fullName evidence="7">Response regulator receiver protein</fullName>
    </submittedName>
</protein>
<dbReference type="InterPro" id="IPR001789">
    <property type="entry name" value="Sig_transdc_resp-reg_receiver"/>
</dbReference>
<dbReference type="InterPro" id="IPR036388">
    <property type="entry name" value="WH-like_DNA-bd_sf"/>
</dbReference>
<dbReference type="Gene3D" id="1.10.10.10">
    <property type="entry name" value="Winged helix-like DNA-binding domain superfamily/Winged helix DNA-binding domain"/>
    <property type="match status" value="1"/>
</dbReference>